<evidence type="ECO:0000313" key="4">
    <source>
        <dbReference type="Proteomes" id="UP000756346"/>
    </source>
</evidence>
<keyword evidence="2" id="KW-0812">Transmembrane</keyword>
<dbReference type="EMBL" id="JAGTJQ010000011">
    <property type="protein sequence ID" value="KAH7018258.1"/>
    <property type="molecule type" value="Genomic_DNA"/>
</dbReference>
<sequence length="232" mass="26493">MVGVIFGEQGEAIRPPYLVMLCQLLGYSARSHHLTRFDDPSLEILESCAHEPNYNRIALIEANPMILPRGEINRSAMPAARNPHEMPTVAFAPLGRRDVPSEQVGIIVGCCLGAIVLVLLLVWCIWSAGQRRAWREAGPPEEDFIYIEESDFSGSRSSRRRQHEAYRLHVERLRQMHLLQQMQAQQSSGAGFPPFPRSIPPPTLRPGEKPVYRVKRQEPRYNTWEYATRGRR</sequence>
<feature type="region of interest" description="Disordered" evidence="1">
    <location>
        <begin position="187"/>
        <end position="210"/>
    </location>
</feature>
<evidence type="ECO:0000256" key="1">
    <source>
        <dbReference type="SAM" id="MobiDB-lite"/>
    </source>
</evidence>
<organism evidence="3 4">
    <name type="scientific">Microdochium trichocladiopsis</name>
    <dbReference type="NCBI Taxonomy" id="1682393"/>
    <lineage>
        <taxon>Eukaryota</taxon>
        <taxon>Fungi</taxon>
        <taxon>Dikarya</taxon>
        <taxon>Ascomycota</taxon>
        <taxon>Pezizomycotina</taxon>
        <taxon>Sordariomycetes</taxon>
        <taxon>Xylariomycetidae</taxon>
        <taxon>Xylariales</taxon>
        <taxon>Microdochiaceae</taxon>
        <taxon>Microdochium</taxon>
    </lineage>
</organism>
<keyword evidence="4" id="KW-1185">Reference proteome</keyword>
<feature type="transmembrane region" description="Helical" evidence="2">
    <location>
        <begin position="104"/>
        <end position="126"/>
    </location>
</feature>
<dbReference type="AlphaFoldDB" id="A0A9P9BJL1"/>
<accession>A0A9P9BJL1</accession>
<dbReference type="RefSeq" id="XP_046006525.1">
    <property type="nucleotide sequence ID" value="XM_046157326.1"/>
</dbReference>
<reference evidence="3" key="1">
    <citation type="journal article" date="2021" name="Nat. Commun.">
        <title>Genetic determinants of endophytism in the Arabidopsis root mycobiome.</title>
        <authorList>
            <person name="Mesny F."/>
            <person name="Miyauchi S."/>
            <person name="Thiergart T."/>
            <person name="Pickel B."/>
            <person name="Atanasova L."/>
            <person name="Karlsson M."/>
            <person name="Huettel B."/>
            <person name="Barry K.W."/>
            <person name="Haridas S."/>
            <person name="Chen C."/>
            <person name="Bauer D."/>
            <person name="Andreopoulos W."/>
            <person name="Pangilinan J."/>
            <person name="LaButti K."/>
            <person name="Riley R."/>
            <person name="Lipzen A."/>
            <person name="Clum A."/>
            <person name="Drula E."/>
            <person name="Henrissat B."/>
            <person name="Kohler A."/>
            <person name="Grigoriev I.V."/>
            <person name="Martin F.M."/>
            <person name="Hacquard S."/>
        </authorList>
    </citation>
    <scope>NUCLEOTIDE SEQUENCE</scope>
    <source>
        <strain evidence="3">MPI-CAGE-CH-0230</strain>
    </source>
</reference>
<keyword evidence="2" id="KW-0472">Membrane</keyword>
<dbReference type="Proteomes" id="UP000756346">
    <property type="component" value="Unassembled WGS sequence"/>
</dbReference>
<dbReference type="GeneID" id="70186872"/>
<evidence type="ECO:0000256" key="2">
    <source>
        <dbReference type="SAM" id="Phobius"/>
    </source>
</evidence>
<keyword evidence="2" id="KW-1133">Transmembrane helix</keyword>
<protein>
    <submittedName>
        <fullName evidence="3">Uncharacterized protein</fullName>
    </submittedName>
</protein>
<name>A0A9P9BJL1_9PEZI</name>
<comment type="caution">
    <text evidence="3">The sequence shown here is derived from an EMBL/GenBank/DDBJ whole genome shotgun (WGS) entry which is preliminary data.</text>
</comment>
<gene>
    <name evidence="3" type="ORF">B0I36DRAFT_354556</name>
</gene>
<dbReference type="OrthoDB" id="10588224at2759"/>
<evidence type="ECO:0000313" key="3">
    <source>
        <dbReference type="EMBL" id="KAH7018258.1"/>
    </source>
</evidence>
<proteinExistence type="predicted"/>
<feature type="compositionally biased region" description="Pro residues" evidence="1">
    <location>
        <begin position="193"/>
        <end position="204"/>
    </location>
</feature>